<protein>
    <recommendedName>
        <fullName evidence="3">Reverse transcriptase zinc-binding domain-containing protein</fullName>
    </recommendedName>
</protein>
<proteinExistence type="predicted"/>
<dbReference type="PANTHER" id="PTHR36617">
    <property type="entry name" value="PROTEIN, PUTATIVE-RELATED"/>
    <property type="match status" value="1"/>
</dbReference>
<organism evidence="1 2">
    <name type="scientific">Dipteronia dyeriana</name>
    <dbReference type="NCBI Taxonomy" id="168575"/>
    <lineage>
        <taxon>Eukaryota</taxon>
        <taxon>Viridiplantae</taxon>
        <taxon>Streptophyta</taxon>
        <taxon>Embryophyta</taxon>
        <taxon>Tracheophyta</taxon>
        <taxon>Spermatophyta</taxon>
        <taxon>Magnoliopsida</taxon>
        <taxon>eudicotyledons</taxon>
        <taxon>Gunneridae</taxon>
        <taxon>Pentapetalae</taxon>
        <taxon>rosids</taxon>
        <taxon>malvids</taxon>
        <taxon>Sapindales</taxon>
        <taxon>Sapindaceae</taxon>
        <taxon>Hippocastanoideae</taxon>
        <taxon>Acereae</taxon>
        <taxon>Dipteronia</taxon>
    </lineage>
</organism>
<gene>
    <name evidence="1" type="ORF">Ddye_014466</name>
</gene>
<name>A0AAE0CKK0_9ROSI</name>
<sequence>MEVGQVVLKNGLFCTVLHKALLWHKVWAKDRTQDHGDDVCGAALPISYLGLTLGGHPGSKIFWVMGFKRGKFILLNGATLCKSKKEGGVGVDSVLNLNNGLLAKWVWRFNVESSPLWKRAICAKYGIQKDILRWDWAYEANSSVFTKSISKLLKNGSISAQILKEGVRVLVGKGDRAKLWSDIMVEGSSLKEAFPRIYALAMDKLGCIKNYRLRDGSEWEWEISLRRNLFDWEIDQWRCFLDCLMNTKVMDTVHDLVSWVPDSFGDFSVKYFRRCLENGHDQEEMIFKAVWLGICPPKIFLFAWQLLHGRVLVWEVLSKCGQVVVWSIWEARNQIIFKDILTDFIQVEDMVRYRVGWMSFQHNCLPLQELVIYLDLDQICWDGISQLLVILNLQWSG</sequence>
<dbReference type="Proteomes" id="UP001280121">
    <property type="component" value="Unassembled WGS sequence"/>
</dbReference>
<dbReference type="EMBL" id="JANJYI010000004">
    <property type="protein sequence ID" value="KAK2654610.1"/>
    <property type="molecule type" value="Genomic_DNA"/>
</dbReference>
<dbReference type="PANTHER" id="PTHR36617:SF5">
    <property type="entry name" value="OS05G0421675 PROTEIN"/>
    <property type="match status" value="1"/>
</dbReference>
<evidence type="ECO:0000313" key="1">
    <source>
        <dbReference type="EMBL" id="KAK2654610.1"/>
    </source>
</evidence>
<accession>A0AAE0CKK0</accession>
<evidence type="ECO:0008006" key="3">
    <source>
        <dbReference type="Google" id="ProtNLM"/>
    </source>
</evidence>
<reference evidence="1" key="1">
    <citation type="journal article" date="2023" name="Plant J.">
        <title>Genome sequences and population genomics provide insights into the demographic history, inbreeding, and mutation load of two 'living fossil' tree species of Dipteronia.</title>
        <authorList>
            <person name="Feng Y."/>
            <person name="Comes H.P."/>
            <person name="Chen J."/>
            <person name="Zhu S."/>
            <person name="Lu R."/>
            <person name="Zhang X."/>
            <person name="Li P."/>
            <person name="Qiu J."/>
            <person name="Olsen K.M."/>
            <person name="Qiu Y."/>
        </authorList>
    </citation>
    <scope>NUCLEOTIDE SEQUENCE</scope>
    <source>
        <strain evidence="1">KIB01</strain>
    </source>
</reference>
<keyword evidence="2" id="KW-1185">Reference proteome</keyword>
<evidence type="ECO:0000313" key="2">
    <source>
        <dbReference type="Proteomes" id="UP001280121"/>
    </source>
</evidence>
<dbReference type="AlphaFoldDB" id="A0AAE0CKK0"/>
<comment type="caution">
    <text evidence="1">The sequence shown here is derived from an EMBL/GenBank/DDBJ whole genome shotgun (WGS) entry which is preliminary data.</text>
</comment>